<dbReference type="InterPro" id="IPR013989">
    <property type="entry name" value="Dev_and_cell_death_domain"/>
</dbReference>
<feature type="compositionally biased region" description="Polar residues" evidence="1">
    <location>
        <begin position="572"/>
        <end position="584"/>
    </location>
</feature>
<feature type="domain" description="DCD" evidence="2">
    <location>
        <begin position="162"/>
        <end position="289"/>
    </location>
</feature>
<evidence type="ECO:0000259" key="2">
    <source>
        <dbReference type="PROSITE" id="PS51222"/>
    </source>
</evidence>
<dbReference type="SMART" id="SM00767">
    <property type="entry name" value="DCD"/>
    <property type="match status" value="1"/>
</dbReference>
<dbReference type="EMBL" id="GHES01009220">
    <property type="protein sequence ID" value="MPA39779.1"/>
    <property type="molecule type" value="Transcribed_RNA"/>
</dbReference>
<evidence type="ECO:0000256" key="1">
    <source>
        <dbReference type="SAM" id="MobiDB-lite"/>
    </source>
</evidence>
<organism evidence="3">
    <name type="scientific">Davidia involucrata</name>
    <name type="common">Dove tree</name>
    <dbReference type="NCBI Taxonomy" id="16924"/>
    <lineage>
        <taxon>Eukaryota</taxon>
        <taxon>Viridiplantae</taxon>
        <taxon>Streptophyta</taxon>
        <taxon>Embryophyta</taxon>
        <taxon>Tracheophyta</taxon>
        <taxon>Spermatophyta</taxon>
        <taxon>Magnoliopsida</taxon>
        <taxon>eudicotyledons</taxon>
        <taxon>Gunneridae</taxon>
        <taxon>Pentapetalae</taxon>
        <taxon>asterids</taxon>
        <taxon>Cornales</taxon>
        <taxon>Nyssaceae</taxon>
        <taxon>Davidia</taxon>
    </lineage>
</organism>
<feature type="compositionally biased region" description="Low complexity" evidence="1">
    <location>
        <begin position="42"/>
        <end position="53"/>
    </location>
</feature>
<proteinExistence type="predicted"/>
<dbReference type="AlphaFoldDB" id="A0A5B6Z6W4"/>
<dbReference type="Pfam" id="PF10539">
    <property type="entry name" value="Dev_Cell_Death"/>
    <property type="match status" value="1"/>
</dbReference>
<feature type="compositionally biased region" description="Basic and acidic residues" evidence="1">
    <location>
        <begin position="144"/>
        <end position="159"/>
    </location>
</feature>
<sequence>MAPGKKKKAENAAEASSGPVSSENRSPKSLKPKHKIAKKKYLNNNIIKINKFKGTPQVEGRKSNKKKKIVSEGYKESTSGEVNDAKKLNTRKMKQKSITNEEHNEKSLQKLKNKEKLGGLQKSKLNRKNKEKRSGLENRQNQMNKEKKGELGKGRREEKKKEKLGGLIFMCSAKTKPDCFRYRVMGVPMSKKDLVLAAKPGLKLFLYDFDLKLMYGIYKASSHGGMKLEPTAFGGAFPVQVRFNVHQDCYPLPESVFKKAIKENYNEKHKFKTELTFQQVKKLIELFQPAEVRSNAPPICPPPMVTIQNREVYEGARESWPCSHRESFARDPYGEVRRHSLLSHENDQHLPHREVPPVEKEEIPRDSFLSEKEYRTYGLRRERHNLTPPPSHIAPTLEPYPTVHLREHLLSHPATIYMDTVPPQGEITHHDPLLLNEKEYRTYGLGAKWELQHPIPTATTAASTLDSYAKYPYYTSHYGASSADPYPPTLRREEIPSGSYSLGGSRETYLTETGHSQRRETYLTETDHLGRRENDDMGRLYSIYASSALSDYNQIHKYQGTRPEPSLAPVSSRYSFAGPSSSYR</sequence>
<name>A0A5B6Z6W4_DAVIN</name>
<accession>A0A5B6Z6W4</accession>
<reference evidence="3" key="1">
    <citation type="submission" date="2019-08" db="EMBL/GenBank/DDBJ databases">
        <title>Reference gene set and small RNA set construction with multiple tissues from Davidia involucrata Baill.</title>
        <authorList>
            <person name="Yang H."/>
            <person name="Zhou C."/>
            <person name="Li G."/>
            <person name="Wang J."/>
            <person name="Gao P."/>
            <person name="Wang M."/>
            <person name="Wang R."/>
            <person name="Zhao Y."/>
        </authorList>
    </citation>
    <scope>NUCLEOTIDE SEQUENCE</scope>
    <source>
        <tissue evidence="3">Mixed with DoveR01_LX</tissue>
    </source>
</reference>
<feature type="compositionally biased region" description="Basic residues" evidence="1">
    <location>
        <begin position="28"/>
        <end position="41"/>
    </location>
</feature>
<feature type="compositionally biased region" description="Basic and acidic residues" evidence="1">
    <location>
        <begin position="99"/>
        <end position="117"/>
    </location>
</feature>
<dbReference type="PANTHER" id="PTHR46444">
    <property type="entry name" value="DCD (DEVELOPMENT AND CELL DEATH) DOMAIN PROTEIN-RELATED"/>
    <property type="match status" value="1"/>
</dbReference>
<gene>
    <name evidence="3" type="ORF">Din_009220</name>
</gene>
<feature type="region of interest" description="Disordered" evidence="1">
    <location>
        <begin position="1"/>
        <end position="159"/>
    </location>
</feature>
<protein>
    <recommendedName>
        <fullName evidence="2">DCD domain-containing protein</fullName>
    </recommendedName>
</protein>
<evidence type="ECO:0000313" key="3">
    <source>
        <dbReference type="EMBL" id="MPA39779.1"/>
    </source>
</evidence>
<feature type="region of interest" description="Disordered" evidence="1">
    <location>
        <begin position="559"/>
        <end position="584"/>
    </location>
</feature>
<dbReference type="PROSITE" id="PS51222">
    <property type="entry name" value="DCD"/>
    <property type="match status" value="1"/>
</dbReference>
<dbReference type="PANTHER" id="PTHR46444:SF3">
    <property type="entry name" value="DCD (DEVELOPMENT AND CELL DEATH) DOMAIN PROTEIN"/>
    <property type="match status" value="1"/>
</dbReference>